<dbReference type="Proteomes" id="UP001054837">
    <property type="component" value="Unassembled WGS sequence"/>
</dbReference>
<evidence type="ECO:0000313" key="2">
    <source>
        <dbReference type="Proteomes" id="UP001054837"/>
    </source>
</evidence>
<reference evidence="1 2" key="1">
    <citation type="submission" date="2021-06" db="EMBL/GenBank/DDBJ databases">
        <title>Caerostris darwini draft genome.</title>
        <authorList>
            <person name="Kono N."/>
            <person name="Arakawa K."/>
        </authorList>
    </citation>
    <scope>NUCLEOTIDE SEQUENCE [LARGE SCALE GENOMIC DNA]</scope>
</reference>
<name>A0AAV4Q0V5_9ARAC</name>
<keyword evidence="2" id="KW-1185">Reference proteome</keyword>
<dbReference type="EMBL" id="BPLQ01003636">
    <property type="protein sequence ID" value="GIY02007.1"/>
    <property type="molecule type" value="Genomic_DNA"/>
</dbReference>
<comment type="caution">
    <text evidence="1">The sequence shown here is derived from an EMBL/GenBank/DDBJ whole genome shotgun (WGS) entry which is preliminary data.</text>
</comment>
<protein>
    <submittedName>
        <fullName evidence="1">Uncharacterized protein</fullName>
    </submittedName>
</protein>
<proteinExistence type="predicted"/>
<dbReference type="AlphaFoldDB" id="A0AAV4Q0V5"/>
<accession>A0AAV4Q0V5</accession>
<sequence length="210" mass="23093">MRTEVDESGLFRIKCIADCERGARSVIALFASDGNGDFGVLQSAAAAETSLDGEERSFFHLDGLTTGTHFNGTREPISIERGLLTEFRVRVTSLRNRLGFNAVMGSTHGCTRRLMNRIYFRASALRTPTLFAKTKLKETKNQIPSNCFHNGSICPQTIIKHSAAAETSPDGEERSFFYLDGLITGTHLNGTSTLNGVSSSRYLSSQPTWF</sequence>
<gene>
    <name evidence="1" type="ORF">CDAR_590991</name>
</gene>
<evidence type="ECO:0000313" key="1">
    <source>
        <dbReference type="EMBL" id="GIY02007.1"/>
    </source>
</evidence>
<organism evidence="1 2">
    <name type="scientific">Caerostris darwini</name>
    <dbReference type="NCBI Taxonomy" id="1538125"/>
    <lineage>
        <taxon>Eukaryota</taxon>
        <taxon>Metazoa</taxon>
        <taxon>Ecdysozoa</taxon>
        <taxon>Arthropoda</taxon>
        <taxon>Chelicerata</taxon>
        <taxon>Arachnida</taxon>
        <taxon>Araneae</taxon>
        <taxon>Araneomorphae</taxon>
        <taxon>Entelegynae</taxon>
        <taxon>Araneoidea</taxon>
        <taxon>Araneidae</taxon>
        <taxon>Caerostris</taxon>
    </lineage>
</organism>